<dbReference type="EMBL" id="BMAT01000195">
    <property type="protein sequence ID" value="GFR61436.1"/>
    <property type="molecule type" value="Genomic_DNA"/>
</dbReference>
<protein>
    <submittedName>
        <fullName evidence="3">Lymphoid-restricted membrane protein</fullName>
    </submittedName>
</protein>
<dbReference type="AlphaFoldDB" id="A0AAV4ELQ4"/>
<feature type="compositionally biased region" description="Polar residues" evidence="1">
    <location>
        <begin position="142"/>
        <end position="161"/>
    </location>
</feature>
<comment type="caution">
    <text evidence="3">The sequence shown here is derived from an EMBL/GenBank/DDBJ whole genome shotgun (WGS) entry which is preliminary data.</text>
</comment>
<keyword evidence="2" id="KW-0472">Membrane</keyword>
<feature type="region of interest" description="Disordered" evidence="1">
    <location>
        <begin position="141"/>
        <end position="161"/>
    </location>
</feature>
<evidence type="ECO:0000256" key="1">
    <source>
        <dbReference type="SAM" id="MobiDB-lite"/>
    </source>
</evidence>
<dbReference type="Proteomes" id="UP000762676">
    <property type="component" value="Unassembled WGS sequence"/>
</dbReference>
<keyword evidence="2" id="KW-0812">Transmembrane</keyword>
<evidence type="ECO:0000313" key="3">
    <source>
        <dbReference type="EMBL" id="GFR61436.1"/>
    </source>
</evidence>
<sequence>MVHDSFPSLSSQVRARPEGKAQGYPDEIDSLMFTLYPLRFEQGLKAKLSDSLTELRDQQNTISRSLETVMDKVDQGEADDAEMLARPTRLESLLALIAKVREFLLMYDWRSNKTAIRNLAGVAFLLLAVLMMFLSPPVPSHTRASSIEPPSQLPKPQTASE</sequence>
<keyword evidence="4" id="KW-1185">Reference proteome</keyword>
<reference evidence="3 4" key="1">
    <citation type="journal article" date="2021" name="Elife">
        <title>Chloroplast acquisition without the gene transfer in kleptoplastic sea slugs, Plakobranchus ocellatus.</title>
        <authorList>
            <person name="Maeda T."/>
            <person name="Takahashi S."/>
            <person name="Yoshida T."/>
            <person name="Shimamura S."/>
            <person name="Takaki Y."/>
            <person name="Nagai Y."/>
            <person name="Toyoda A."/>
            <person name="Suzuki Y."/>
            <person name="Arimoto A."/>
            <person name="Ishii H."/>
            <person name="Satoh N."/>
            <person name="Nishiyama T."/>
            <person name="Hasebe M."/>
            <person name="Maruyama T."/>
            <person name="Minagawa J."/>
            <person name="Obokata J."/>
            <person name="Shigenobu S."/>
        </authorList>
    </citation>
    <scope>NUCLEOTIDE SEQUENCE [LARGE SCALE GENOMIC DNA]</scope>
</reference>
<gene>
    <name evidence="3" type="ORF">ElyMa_000103200</name>
</gene>
<name>A0AAV4ELQ4_9GAST</name>
<evidence type="ECO:0000256" key="2">
    <source>
        <dbReference type="SAM" id="Phobius"/>
    </source>
</evidence>
<feature type="transmembrane region" description="Helical" evidence="2">
    <location>
        <begin position="115"/>
        <end position="134"/>
    </location>
</feature>
<organism evidence="3 4">
    <name type="scientific">Elysia marginata</name>
    <dbReference type="NCBI Taxonomy" id="1093978"/>
    <lineage>
        <taxon>Eukaryota</taxon>
        <taxon>Metazoa</taxon>
        <taxon>Spiralia</taxon>
        <taxon>Lophotrochozoa</taxon>
        <taxon>Mollusca</taxon>
        <taxon>Gastropoda</taxon>
        <taxon>Heterobranchia</taxon>
        <taxon>Euthyneura</taxon>
        <taxon>Panpulmonata</taxon>
        <taxon>Sacoglossa</taxon>
        <taxon>Placobranchoidea</taxon>
        <taxon>Plakobranchidae</taxon>
        <taxon>Elysia</taxon>
    </lineage>
</organism>
<proteinExistence type="predicted"/>
<keyword evidence="2" id="KW-1133">Transmembrane helix</keyword>
<evidence type="ECO:0000313" key="4">
    <source>
        <dbReference type="Proteomes" id="UP000762676"/>
    </source>
</evidence>
<accession>A0AAV4ELQ4</accession>
<feature type="region of interest" description="Disordered" evidence="1">
    <location>
        <begin position="1"/>
        <end position="22"/>
    </location>
</feature>